<keyword evidence="3" id="KW-0539">Nucleus</keyword>
<feature type="compositionally biased region" description="Basic residues" evidence="4">
    <location>
        <begin position="1150"/>
        <end position="1170"/>
    </location>
</feature>
<dbReference type="OMA" id="PDQMKHR"/>
<dbReference type="RefSeq" id="XP_034015147.1">
    <property type="nucleotide sequence ID" value="XM_034155935.1"/>
</dbReference>
<feature type="domain" description="RRP12 HEAT" evidence="5">
    <location>
        <begin position="349"/>
        <end position="635"/>
    </location>
</feature>
<dbReference type="VEuPathDB" id="FungiDB:DIURU_000032"/>
<dbReference type="OrthoDB" id="2192888at2759"/>
<sequence length="1170" mass="128422">MNNPDGDDDYVLESKLNKIRVHRTSGLANQKQLALILDAVDENIDEQKGDKNAVGYFVSFLSVLGQAVDDERIVDQSLAASAAYFLDLVLPHTPPTLLKAKFQEILIKLAPALSNPDAEAPLVRSVLGALESLLLAQDHKQWTATSASTSPKRALVGLLEMSFDPRPKVRKRAQEAVHKVLTNPPPSPSPVHVAAPVACDIALTKLAQLLAETKNHKGGSKELNAQLIHCLQLIASITGANAWPSTKVPELCDVLLEISKTSDQYLVSAAFSAFEGLFQSMTSDVDVDKLTTSLDVIFDLKPQVNDYHLAASWLAVVAKALQSYAQLAPEQCVAKLPKLLPVVSKFLEADRADVYTSAAQCMIAIITQTIPDAWLLEPMTELTEETITFIAEHLHSLLDVRYQHAFKDVLEVVTATLLKLRMRANPDFLDIVEVVGSWRTNEAEDFPYNKEAEDVIAAAISQIGPQAVLSVLPLNLTGNAKGPGRAWMLPILRDNVRAADLGFYIKDIMPVVPFFEEKAQQSQKHAQIFKTIIDQVWSLLPHFCDLPMDLQSSFTADFASSLAETMYAKVDLRVFICHALRMLVESNRAYADGALADDPLMLQQFPQAEAEANVTYLAQMASNLLSVLFNVFASTAPEARGFVLETIDAYLAIIPKQELESTFDTVCGMLKQAMDDNDEKLALTMMDLVVASARYVPSSSHGALFAIFTSTVNLPAAPMQKRANRILTKLGETDDGKQAILSFIGDIERVLVESQAQAQAASRAARLAAVSVVVQLLPATELWFIPAMLQEVIMSTKDVNEKSRELAFSILVAMARKCEEFNGTEIDNTKVLGEGAEPTTASIQEYLTMVSAGLAAQNASMISATITALSCLVFEFKDDLPTETLVEISSTIELFLTHNSREIAKSAIGFVKVEVLSLPEDMVRANLHELLSKLMRWSHEHSGHFKSKVKHIIERLIRKFGVEAVEQAIPEEDRKLVANIKKSRARAKRKEAAETEATAAGTKKFVSAYEEALYDSEESEAEDDGEDENDKLRRGTKYIMETGDEPLDLLDRSAIAQISSSKPKSAKREIKAKTKEFKSKNGRLVFSEETGAGGASDPLAASGSGIDAYLDAVKQAPVRGQKNKLKWKKGGDEEVDWNDDPAPKVAAKTKTNKIGKPQQKKQKFKARKKL</sequence>
<comment type="similarity">
    <text evidence="2">Belongs to the RRP12 family.</text>
</comment>
<evidence type="ECO:0000259" key="5">
    <source>
        <dbReference type="Pfam" id="PF08161"/>
    </source>
</evidence>
<comment type="subcellular location">
    <subcellularLocation>
        <location evidence="1">Nucleus</location>
    </subcellularLocation>
</comment>
<protein>
    <submittedName>
        <fullName evidence="7">Uncharacterized protein</fullName>
    </submittedName>
</protein>
<dbReference type="InterPro" id="IPR011989">
    <property type="entry name" value="ARM-like"/>
</dbReference>
<proteinExistence type="inferred from homology"/>
<dbReference type="GeneID" id="54778685"/>
<dbReference type="SUPFAM" id="SSF48371">
    <property type="entry name" value="ARM repeat"/>
    <property type="match status" value="1"/>
</dbReference>
<comment type="caution">
    <text evidence="7">The sequence shown here is derived from an EMBL/GenBank/DDBJ whole genome shotgun (WGS) entry which is preliminary data.</text>
</comment>
<evidence type="ECO:0000259" key="6">
    <source>
        <dbReference type="Pfam" id="PF25772"/>
    </source>
</evidence>
<gene>
    <name evidence="7" type="ORF">DIURU_000032</name>
</gene>
<feature type="domain" description="RRP12 N-terminal HEAT" evidence="6">
    <location>
        <begin position="24"/>
        <end position="237"/>
    </location>
</feature>
<evidence type="ECO:0000256" key="2">
    <source>
        <dbReference type="ARBA" id="ARBA00007690"/>
    </source>
</evidence>
<dbReference type="GO" id="GO:0005634">
    <property type="term" value="C:nucleus"/>
    <property type="evidence" value="ECO:0007669"/>
    <property type="project" value="UniProtKB-SubCell"/>
</dbReference>
<dbReference type="AlphaFoldDB" id="A0A642UZV7"/>
<dbReference type="InterPro" id="IPR016024">
    <property type="entry name" value="ARM-type_fold"/>
</dbReference>
<reference evidence="7 8" key="1">
    <citation type="submission" date="2019-07" db="EMBL/GenBank/DDBJ databases">
        <title>Genome assembly of two rare yeast pathogens: Diutina rugosa and Trichomonascus ciferrii.</title>
        <authorList>
            <person name="Mixao V."/>
            <person name="Saus E."/>
            <person name="Hansen A."/>
            <person name="Lass-Flor C."/>
            <person name="Gabaldon T."/>
        </authorList>
    </citation>
    <scope>NUCLEOTIDE SEQUENCE [LARGE SCALE GENOMIC DNA]</scope>
    <source>
        <strain evidence="7 8">CBS 613</strain>
    </source>
</reference>
<dbReference type="PANTHER" id="PTHR48287">
    <property type="entry name" value="ARM REPEAT SUPERFAMILY PROTEIN"/>
    <property type="match status" value="1"/>
</dbReference>
<organism evidence="7 8">
    <name type="scientific">Diutina rugosa</name>
    <name type="common">Yeast</name>
    <name type="synonym">Candida rugosa</name>
    <dbReference type="NCBI Taxonomy" id="5481"/>
    <lineage>
        <taxon>Eukaryota</taxon>
        <taxon>Fungi</taxon>
        <taxon>Dikarya</taxon>
        <taxon>Ascomycota</taxon>
        <taxon>Saccharomycotina</taxon>
        <taxon>Pichiomycetes</taxon>
        <taxon>Debaryomycetaceae</taxon>
        <taxon>Diutina</taxon>
    </lineage>
</organism>
<dbReference type="InterPro" id="IPR012978">
    <property type="entry name" value="HEAT_RRP12"/>
</dbReference>
<dbReference type="PANTHER" id="PTHR48287:SF1">
    <property type="entry name" value="ARM REPEAT SUPERFAMILY PROTEIN"/>
    <property type="match status" value="1"/>
</dbReference>
<dbReference type="EMBL" id="SWFT01000004">
    <property type="protein sequence ID" value="KAA8908719.1"/>
    <property type="molecule type" value="Genomic_DNA"/>
</dbReference>
<dbReference type="Gene3D" id="1.25.10.10">
    <property type="entry name" value="Leucine-rich Repeat Variant"/>
    <property type="match status" value="1"/>
</dbReference>
<evidence type="ECO:0000256" key="1">
    <source>
        <dbReference type="ARBA" id="ARBA00004123"/>
    </source>
</evidence>
<name>A0A642UZV7_DIURU</name>
<dbReference type="Pfam" id="PF08161">
    <property type="entry name" value="RRP12_HEAT"/>
    <property type="match status" value="1"/>
</dbReference>
<dbReference type="InterPro" id="IPR057860">
    <property type="entry name" value="HEAT_RRP12_N"/>
</dbReference>
<dbReference type="Pfam" id="PF25772">
    <property type="entry name" value="HEAT_RRP12_N"/>
    <property type="match status" value="1"/>
</dbReference>
<dbReference type="Proteomes" id="UP000449547">
    <property type="component" value="Unassembled WGS sequence"/>
</dbReference>
<dbReference type="InterPro" id="IPR052087">
    <property type="entry name" value="RRP12"/>
</dbReference>
<feature type="compositionally biased region" description="Acidic residues" evidence="4">
    <location>
        <begin position="1014"/>
        <end position="1029"/>
    </location>
</feature>
<feature type="region of interest" description="Disordered" evidence="4">
    <location>
        <begin position="1081"/>
        <end position="1103"/>
    </location>
</feature>
<accession>A0A642UZV7</accession>
<evidence type="ECO:0000256" key="4">
    <source>
        <dbReference type="SAM" id="MobiDB-lite"/>
    </source>
</evidence>
<evidence type="ECO:0000313" key="7">
    <source>
        <dbReference type="EMBL" id="KAA8908719.1"/>
    </source>
</evidence>
<keyword evidence="8" id="KW-1185">Reference proteome</keyword>
<feature type="region of interest" description="Disordered" evidence="4">
    <location>
        <begin position="1115"/>
        <end position="1170"/>
    </location>
</feature>
<evidence type="ECO:0000313" key="8">
    <source>
        <dbReference type="Proteomes" id="UP000449547"/>
    </source>
</evidence>
<evidence type="ECO:0000256" key="3">
    <source>
        <dbReference type="ARBA" id="ARBA00023242"/>
    </source>
</evidence>
<feature type="region of interest" description="Disordered" evidence="4">
    <location>
        <begin position="1014"/>
        <end position="1036"/>
    </location>
</feature>